<protein>
    <submittedName>
        <fullName evidence="2">DUF2993 domain-containing protein</fullName>
    </submittedName>
</protein>
<sequence>MRRRPFRSGPGRTRTDRLRPAPRGRRARLLAAALALVLAAGAGAGEFTARQLIRSRIARAAPGLGDTLTARTGDGSALWDLANRRISRLDVSSEDARLGRLPQAAVRARLDDVRLGGTTTVARTHAEVTVPVRSLGAAVRAAAGSMPVGQVRTDPAAGTVEVALGQGGFGRLTLRPVIADGRASLTVSNLTVLGRSLPPDDLGKAGGPGTADGRPYPLGLRAGSVQVLPDGLRVVLDGGAGTVSGPDGGWTAAPDPGATRCDPVTAGWPTAARGETFRAARPAPSTRASLPNVVASPTAVTLPTATRLAR</sequence>
<organism evidence="2 3">
    <name type="scientific">Kitasatospora herbaricolor</name>
    <dbReference type="NCBI Taxonomy" id="68217"/>
    <lineage>
        <taxon>Bacteria</taxon>
        <taxon>Bacillati</taxon>
        <taxon>Actinomycetota</taxon>
        <taxon>Actinomycetes</taxon>
        <taxon>Kitasatosporales</taxon>
        <taxon>Streptomycetaceae</taxon>
        <taxon>Kitasatospora</taxon>
    </lineage>
</organism>
<dbReference type="Proteomes" id="UP001432014">
    <property type="component" value="Chromosome"/>
</dbReference>
<reference evidence="2 3" key="1">
    <citation type="submission" date="2022-10" db="EMBL/GenBank/DDBJ databases">
        <title>The complete genomes of actinobacterial strains from the NBC collection.</title>
        <authorList>
            <person name="Joergensen T.S."/>
            <person name="Alvarez Arevalo M."/>
            <person name="Sterndorff E.B."/>
            <person name="Faurdal D."/>
            <person name="Vuksanovic O."/>
            <person name="Mourched A.-S."/>
            <person name="Charusanti P."/>
            <person name="Shaw S."/>
            <person name="Blin K."/>
            <person name="Weber T."/>
        </authorList>
    </citation>
    <scope>NUCLEOTIDE SEQUENCE [LARGE SCALE GENOMIC DNA]</scope>
    <source>
        <strain evidence="2 3">NBC_01247</strain>
    </source>
</reference>
<evidence type="ECO:0000313" key="2">
    <source>
        <dbReference type="EMBL" id="WUS54229.1"/>
    </source>
</evidence>
<dbReference type="EMBL" id="CP108482">
    <property type="protein sequence ID" value="WUS54229.1"/>
    <property type="molecule type" value="Genomic_DNA"/>
</dbReference>
<proteinExistence type="predicted"/>
<evidence type="ECO:0000313" key="3">
    <source>
        <dbReference type="Proteomes" id="UP001432014"/>
    </source>
</evidence>
<evidence type="ECO:0000256" key="1">
    <source>
        <dbReference type="SAM" id="MobiDB-lite"/>
    </source>
</evidence>
<gene>
    <name evidence="2" type="ORF">OG469_01150</name>
</gene>
<dbReference type="RefSeq" id="WP_329492844.1">
    <property type="nucleotide sequence ID" value="NZ_CP108460.1"/>
</dbReference>
<name>A0ABZ1W090_9ACTN</name>
<keyword evidence="3" id="KW-1185">Reference proteome</keyword>
<accession>A0ABZ1W090</accession>
<feature type="region of interest" description="Disordered" evidence="1">
    <location>
        <begin position="1"/>
        <end position="22"/>
    </location>
</feature>